<proteinExistence type="predicted"/>
<dbReference type="Proteomes" id="UP001341840">
    <property type="component" value="Unassembled WGS sequence"/>
</dbReference>
<dbReference type="EMBL" id="JASCZI010090669">
    <property type="protein sequence ID" value="MED6144574.1"/>
    <property type="molecule type" value="Genomic_DNA"/>
</dbReference>
<accession>A0ABU6T897</accession>
<sequence>MLHANTTQVQTTMTVVAQQGRTIEALAEKVARLELHCKMLENKSVGGIPWQPRSLGDIMREIANEKGFISKHEGLAHGKCDSNCGRRGIGSSGPRSCKRKLEFVTFSSEDMNILYSIKQQYAGSAFAFLSHNRTEMLAEETPTVNINRVCLELAFRPPAGMRFVGTELAVAAYIFTNAGEENERLYQDPHCDMSRFRLWSLIPGEELYDDVLNMVVSMCSGKKFDGSTWWLPTTFSQMIVTPELFNKPTMDYIKDRYMGLADDLKRVRGFCLQVYGERALTFLRNNLLSDDEKETTARIAQMMDVARFVEDMLKDKAFWRSEDAFPPMSQTMSPSHLMLVSKLLARKSPVPNYVIMDCGVWVCQWMINHHLWLDYKLEEINASTRMALAVDLVTSPQNPLAEVIWERAVNFWDAEMLKNYKNKAAAKMKSRSPPPSGSETI</sequence>
<comment type="caution">
    <text evidence="1">The sequence shown here is derived from an EMBL/GenBank/DDBJ whole genome shotgun (WGS) entry which is preliminary data.</text>
</comment>
<evidence type="ECO:0000313" key="2">
    <source>
        <dbReference type="Proteomes" id="UP001341840"/>
    </source>
</evidence>
<protein>
    <submittedName>
        <fullName evidence="1">Uncharacterized protein</fullName>
    </submittedName>
</protein>
<gene>
    <name evidence="1" type="ORF">PIB30_016846</name>
</gene>
<reference evidence="1 2" key="1">
    <citation type="journal article" date="2023" name="Plants (Basel)">
        <title>Bridging the Gap: Combining Genomics and Transcriptomics Approaches to Understand Stylosanthes scabra, an Orphan Legume from the Brazilian Caatinga.</title>
        <authorList>
            <person name="Ferreira-Neto J.R.C."/>
            <person name="da Silva M.D."/>
            <person name="Binneck E."/>
            <person name="de Melo N.F."/>
            <person name="da Silva R.H."/>
            <person name="de Melo A.L.T.M."/>
            <person name="Pandolfi V."/>
            <person name="Bustamante F.O."/>
            <person name="Brasileiro-Vidal A.C."/>
            <person name="Benko-Iseppon A.M."/>
        </authorList>
    </citation>
    <scope>NUCLEOTIDE SEQUENCE [LARGE SCALE GENOMIC DNA]</scope>
    <source>
        <tissue evidence="1">Leaves</tissue>
    </source>
</reference>
<organism evidence="1 2">
    <name type="scientific">Stylosanthes scabra</name>
    <dbReference type="NCBI Taxonomy" id="79078"/>
    <lineage>
        <taxon>Eukaryota</taxon>
        <taxon>Viridiplantae</taxon>
        <taxon>Streptophyta</taxon>
        <taxon>Embryophyta</taxon>
        <taxon>Tracheophyta</taxon>
        <taxon>Spermatophyta</taxon>
        <taxon>Magnoliopsida</taxon>
        <taxon>eudicotyledons</taxon>
        <taxon>Gunneridae</taxon>
        <taxon>Pentapetalae</taxon>
        <taxon>rosids</taxon>
        <taxon>fabids</taxon>
        <taxon>Fabales</taxon>
        <taxon>Fabaceae</taxon>
        <taxon>Papilionoideae</taxon>
        <taxon>50 kb inversion clade</taxon>
        <taxon>dalbergioids sensu lato</taxon>
        <taxon>Dalbergieae</taxon>
        <taxon>Pterocarpus clade</taxon>
        <taxon>Stylosanthes</taxon>
    </lineage>
</organism>
<keyword evidence="2" id="KW-1185">Reference proteome</keyword>
<evidence type="ECO:0000313" key="1">
    <source>
        <dbReference type="EMBL" id="MED6144574.1"/>
    </source>
</evidence>
<name>A0ABU6T897_9FABA</name>